<gene>
    <name evidence="1" type="ORF">PoB_005209300</name>
</gene>
<evidence type="ECO:0000313" key="1">
    <source>
        <dbReference type="EMBL" id="GFO25588.1"/>
    </source>
</evidence>
<dbReference type="EMBL" id="BLXT01005762">
    <property type="protein sequence ID" value="GFO25588.1"/>
    <property type="molecule type" value="Genomic_DNA"/>
</dbReference>
<reference evidence="1 2" key="1">
    <citation type="journal article" date="2021" name="Elife">
        <title>Chloroplast acquisition without the gene transfer in kleptoplastic sea slugs, Plakobranchus ocellatus.</title>
        <authorList>
            <person name="Maeda T."/>
            <person name="Takahashi S."/>
            <person name="Yoshida T."/>
            <person name="Shimamura S."/>
            <person name="Takaki Y."/>
            <person name="Nagai Y."/>
            <person name="Toyoda A."/>
            <person name="Suzuki Y."/>
            <person name="Arimoto A."/>
            <person name="Ishii H."/>
            <person name="Satoh N."/>
            <person name="Nishiyama T."/>
            <person name="Hasebe M."/>
            <person name="Maruyama T."/>
            <person name="Minagawa J."/>
            <person name="Obokata J."/>
            <person name="Shigenobu S."/>
        </authorList>
    </citation>
    <scope>NUCLEOTIDE SEQUENCE [LARGE SCALE GENOMIC DNA]</scope>
</reference>
<organism evidence="1 2">
    <name type="scientific">Plakobranchus ocellatus</name>
    <dbReference type="NCBI Taxonomy" id="259542"/>
    <lineage>
        <taxon>Eukaryota</taxon>
        <taxon>Metazoa</taxon>
        <taxon>Spiralia</taxon>
        <taxon>Lophotrochozoa</taxon>
        <taxon>Mollusca</taxon>
        <taxon>Gastropoda</taxon>
        <taxon>Heterobranchia</taxon>
        <taxon>Euthyneura</taxon>
        <taxon>Panpulmonata</taxon>
        <taxon>Sacoglossa</taxon>
        <taxon>Placobranchoidea</taxon>
        <taxon>Plakobranchidae</taxon>
        <taxon>Plakobranchus</taxon>
    </lineage>
</organism>
<dbReference type="AlphaFoldDB" id="A0AAV4C3M0"/>
<proteinExistence type="predicted"/>
<accession>A0AAV4C3M0</accession>
<evidence type="ECO:0000313" key="2">
    <source>
        <dbReference type="Proteomes" id="UP000735302"/>
    </source>
</evidence>
<protein>
    <submittedName>
        <fullName evidence="1">Uncharacterized protein</fullName>
    </submittedName>
</protein>
<dbReference type="Proteomes" id="UP000735302">
    <property type="component" value="Unassembled WGS sequence"/>
</dbReference>
<keyword evidence="2" id="KW-1185">Reference proteome</keyword>
<name>A0AAV4C3M0_9GAST</name>
<comment type="caution">
    <text evidence="1">The sequence shown here is derived from an EMBL/GenBank/DDBJ whole genome shotgun (WGS) entry which is preliminary data.</text>
</comment>
<sequence>MVISGSQALRQARVPVAELEPKTEGSLQISGLTRQPLCHRRPRSSSEWVENFIVSKTSVISVRYFGWEVYGFSW</sequence>